<feature type="coiled-coil region" evidence="1">
    <location>
        <begin position="100"/>
        <end position="134"/>
    </location>
</feature>
<proteinExistence type="predicted"/>
<dbReference type="AlphaFoldDB" id="A0A8J4UR90"/>
<feature type="non-terminal residue" evidence="2">
    <location>
        <position position="1"/>
    </location>
</feature>
<keyword evidence="3" id="KW-1185">Reference proteome</keyword>
<sequence>FQMFNCTEPLYTPVAWRCVNPQLDYCAQFTALKTSHTLLTYLQSNAVVLQLWGLQEGCPDMTTHLDSVKKTPENSILIDTAEDSEDTSTDGSVSDQSVCLQVLHEDLEQLKITNAALKKENDTLREQLNTHTQCGVECARWHKGRLRSSCDAEFARALKVFYHSMTSVRAQLQRLRRHRPS</sequence>
<accession>A0A8J4UR90</accession>
<keyword evidence="1" id="KW-0175">Coiled coil</keyword>
<gene>
    <name evidence="2" type="primary">kif28p</name>
    <name evidence="2" type="ORF">DAT39_009498</name>
</gene>
<name>A0A8J4UR90_CLAMG</name>
<evidence type="ECO:0000313" key="3">
    <source>
        <dbReference type="Proteomes" id="UP000727407"/>
    </source>
</evidence>
<protein>
    <submittedName>
        <fullName evidence="2">Kinesin-like protein KIF28P</fullName>
    </submittedName>
</protein>
<evidence type="ECO:0000313" key="2">
    <source>
        <dbReference type="EMBL" id="KAF5900770.1"/>
    </source>
</evidence>
<dbReference type="EMBL" id="QNUK01000127">
    <property type="protein sequence ID" value="KAF5900770.1"/>
    <property type="molecule type" value="Genomic_DNA"/>
</dbReference>
<reference evidence="2" key="1">
    <citation type="submission" date="2020-07" db="EMBL/GenBank/DDBJ databases">
        <title>Clarias magur genome sequencing, assembly and annotation.</title>
        <authorList>
            <person name="Kushwaha B."/>
            <person name="Kumar R."/>
            <person name="Das P."/>
            <person name="Joshi C.G."/>
            <person name="Kumar D."/>
            <person name="Nagpure N.S."/>
            <person name="Pandey M."/>
            <person name="Agarwal S."/>
            <person name="Srivastava S."/>
            <person name="Singh M."/>
            <person name="Sahoo L."/>
            <person name="Jayasankar P."/>
            <person name="Meher P.K."/>
            <person name="Koringa P.G."/>
            <person name="Iquebal M.A."/>
            <person name="Das S.P."/>
            <person name="Bit A."/>
            <person name="Patnaik S."/>
            <person name="Patel N."/>
            <person name="Shah T.M."/>
            <person name="Hinsu A."/>
            <person name="Jena J.K."/>
        </authorList>
    </citation>
    <scope>NUCLEOTIDE SEQUENCE</scope>
    <source>
        <strain evidence="2">CIFAMagur01</strain>
        <tissue evidence="2">Testis</tissue>
    </source>
</reference>
<dbReference type="OrthoDB" id="8943031at2759"/>
<organism evidence="2 3">
    <name type="scientific">Clarias magur</name>
    <name type="common">Asian catfish</name>
    <name type="synonym">Macropteronotus magur</name>
    <dbReference type="NCBI Taxonomy" id="1594786"/>
    <lineage>
        <taxon>Eukaryota</taxon>
        <taxon>Metazoa</taxon>
        <taxon>Chordata</taxon>
        <taxon>Craniata</taxon>
        <taxon>Vertebrata</taxon>
        <taxon>Euteleostomi</taxon>
        <taxon>Actinopterygii</taxon>
        <taxon>Neopterygii</taxon>
        <taxon>Teleostei</taxon>
        <taxon>Ostariophysi</taxon>
        <taxon>Siluriformes</taxon>
        <taxon>Clariidae</taxon>
        <taxon>Clarias</taxon>
    </lineage>
</organism>
<evidence type="ECO:0000256" key="1">
    <source>
        <dbReference type="SAM" id="Coils"/>
    </source>
</evidence>
<comment type="caution">
    <text evidence="2">The sequence shown here is derived from an EMBL/GenBank/DDBJ whole genome shotgun (WGS) entry which is preliminary data.</text>
</comment>
<dbReference type="Proteomes" id="UP000727407">
    <property type="component" value="Unassembled WGS sequence"/>
</dbReference>
<feature type="non-terminal residue" evidence="2">
    <location>
        <position position="181"/>
    </location>
</feature>